<dbReference type="CDD" id="cd01858">
    <property type="entry name" value="NGP_1"/>
    <property type="match status" value="1"/>
</dbReference>
<feature type="compositionally biased region" description="Basic residues" evidence="8">
    <location>
        <begin position="1"/>
        <end position="10"/>
    </location>
</feature>
<reference evidence="10 11" key="2">
    <citation type="submission" date="2019-01" db="EMBL/GenBank/DDBJ databases">
        <title>The decoding of complex shrimp genome reveals the adaptation for benthos swimmer, frequently molting mechanism and breeding impact on genome.</title>
        <authorList>
            <person name="Sun Y."/>
            <person name="Gao Y."/>
            <person name="Yu Y."/>
        </authorList>
    </citation>
    <scope>NUCLEOTIDE SEQUENCE [LARGE SCALE GENOMIC DNA]</scope>
    <source>
        <tissue evidence="10">Muscle</tissue>
    </source>
</reference>
<feature type="compositionally biased region" description="Acidic residues" evidence="8">
    <location>
        <begin position="560"/>
        <end position="582"/>
    </location>
</feature>
<dbReference type="GO" id="GO:0005525">
    <property type="term" value="F:GTP binding"/>
    <property type="evidence" value="ECO:0007669"/>
    <property type="project" value="UniProtKB-KW"/>
</dbReference>
<dbReference type="FunFam" id="3.40.50.300:FF:000559">
    <property type="entry name" value="Nuclear/nucleolar GTPase 2"/>
    <property type="match status" value="1"/>
</dbReference>
<feature type="compositionally biased region" description="Acidic residues" evidence="8">
    <location>
        <begin position="493"/>
        <end position="506"/>
    </location>
</feature>
<gene>
    <name evidence="10" type="ORF">C7M84_010469</name>
</gene>
<name>A0A423UA76_PENVA</name>
<keyword evidence="2 7" id="KW-0547">Nucleotide-binding</keyword>
<dbReference type="Pfam" id="PF08153">
    <property type="entry name" value="NGP1NT"/>
    <property type="match status" value="1"/>
</dbReference>
<dbReference type="Gene3D" id="1.10.1580.10">
    <property type="match status" value="1"/>
</dbReference>
<dbReference type="InterPro" id="IPR030378">
    <property type="entry name" value="G_CP_dom"/>
</dbReference>
<evidence type="ECO:0000313" key="10">
    <source>
        <dbReference type="EMBL" id="ROT85608.1"/>
    </source>
</evidence>
<feature type="domain" description="CP-type G" evidence="9">
    <location>
        <begin position="212"/>
        <end position="373"/>
    </location>
</feature>
<dbReference type="EMBL" id="QCYY01000233">
    <property type="protein sequence ID" value="ROT85608.1"/>
    <property type="molecule type" value="Genomic_DNA"/>
</dbReference>
<dbReference type="InterPro" id="IPR024929">
    <property type="entry name" value="GNL2_CP_dom"/>
</dbReference>
<evidence type="ECO:0000256" key="7">
    <source>
        <dbReference type="RuleBase" id="RU364023"/>
    </source>
</evidence>
<dbReference type="InterPro" id="IPR027417">
    <property type="entry name" value="P-loop_NTPase"/>
</dbReference>
<keyword evidence="3 7" id="KW-0342">GTP-binding</keyword>
<feature type="region of interest" description="Disordered" evidence="8">
    <location>
        <begin position="493"/>
        <end position="608"/>
    </location>
</feature>
<dbReference type="InterPro" id="IPR050755">
    <property type="entry name" value="TRAFAC_YlqF/YawG_RiboMat"/>
</dbReference>
<evidence type="ECO:0000256" key="8">
    <source>
        <dbReference type="SAM" id="MobiDB-lite"/>
    </source>
</evidence>
<reference evidence="10 11" key="1">
    <citation type="submission" date="2018-04" db="EMBL/GenBank/DDBJ databases">
        <authorList>
            <person name="Zhang X."/>
            <person name="Yuan J."/>
            <person name="Li F."/>
            <person name="Xiang J."/>
        </authorList>
    </citation>
    <scope>NUCLEOTIDE SEQUENCE [LARGE SCALE GENOMIC DNA]</scope>
    <source>
        <tissue evidence="10">Muscle</tissue>
    </source>
</reference>
<comment type="subunit">
    <text evidence="6">Interacts with LYAR and RPL23A. Interacts with the nuclear importin-beta receptor and, at a lower extent, with importin-alpha.</text>
</comment>
<keyword evidence="11" id="KW-1185">Reference proteome</keyword>
<dbReference type="STRING" id="6689.A0A423UA76"/>
<comment type="similarity">
    <text evidence="7">Belongs to the TRAFAC class YlqF/YawG GTPase family. NOG2 subfamily.</text>
</comment>
<evidence type="ECO:0000256" key="1">
    <source>
        <dbReference type="ARBA" id="ARBA00004604"/>
    </source>
</evidence>
<evidence type="ECO:0000256" key="6">
    <source>
        <dbReference type="ARBA" id="ARBA00065814"/>
    </source>
</evidence>
<comment type="function">
    <text evidence="5">GTPase that associates with pre-60S ribosomal subunits in the nucleolus and is required for their nuclear export and maturation. May promote cell proliferation possibly by increasing p53/TP53 protein levels, and consequently those of its downstream product CDKN1A/p21, and decreasing RPL23A protein levels.</text>
</comment>
<dbReference type="InterPro" id="IPR012971">
    <property type="entry name" value="NOG2_N_dom"/>
</dbReference>
<dbReference type="InterPro" id="IPR006073">
    <property type="entry name" value="GTP-bd"/>
</dbReference>
<evidence type="ECO:0000256" key="4">
    <source>
        <dbReference type="ARBA" id="ARBA00023242"/>
    </source>
</evidence>
<dbReference type="Gene3D" id="3.40.50.300">
    <property type="entry name" value="P-loop containing nucleotide triphosphate hydrolases"/>
    <property type="match status" value="1"/>
</dbReference>
<evidence type="ECO:0000256" key="2">
    <source>
        <dbReference type="ARBA" id="ARBA00022741"/>
    </source>
</evidence>
<evidence type="ECO:0000256" key="3">
    <source>
        <dbReference type="ARBA" id="ARBA00023134"/>
    </source>
</evidence>
<dbReference type="SUPFAM" id="SSF52540">
    <property type="entry name" value="P-loop containing nucleoside triphosphate hydrolases"/>
    <property type="match status" value="1"/>
</dbReference>
<feature type="compositionally biased region" description="Basic and acidic residues" evidence="8">
    <location>
        <begin position="538"/>
        <end position="556"/>
    </location>
</feature>
<evidence type="ECO:0000259" key="9">
    <source>
        <dbReference type="PROSITE" id="PS51721"/>
    </source>
</evidence>
<feature type="region of interest" description="Disordered" evidence="8">
    <location>
        <begin position="1"/>
        <end position="37"/>
    </location>
</feature>
<dbReference type="Proteomes" id="UP000283509">
    <property type="component" value="Unassembled WGS sequence"/>
</dbReference>
<dbReference type="PRINTS" id="PR00326">
    <property type="entry name" value="GTP1OBG"/>
</dbReference>
<sequence length="672" mass="77123">MAKTVRRAKKKEGFQKGGHSMNPDRPADKVKLNGAPHARDRSTIKRLRMYRSGKARYNRKGRMVQAAAFQNTVAPGTQARVEPNQKWFGNTKVIGQQSLQKFQEEMGKVMRDPYQVIMRKTTLPISLLNEKAKTARVHILDTEPYESVFGNKKTRKKPSFKIENFADFAKKADDMLENYDETKDGDLVREEPDSHDLPPEWFMKAGQSKRIWNELYKVIDSSDVVIQVLDARDPMGTRSKLIEKYMRTEKPHKHLVFVLNKVDLVPVWVTQKWVAILSQEYPSLAFHSSITNPYGKGALINLLRQFGKLHEDKKQISVGMIGYPNVGKSSIINSLKAKKVCNVAPIAGETKVWQYISLMRKIYLVDCPGVVPPSHETPTDMVLKGTVRTEYLKDPFDYIPPILERVKRDYISKTYDVHEWATPEELIEKVARRSGKLLKGGEPDVNTVSKMILNDWQRGKIPYFDFSKIKLTLEYAGDDVKDLEENNMEIPDYDEEIEEEENGEEGDNIKIETASDTAVTIEDKENEGTTNAPAIEDVEVKSDSESLPDGEEKSKISMDSNEEEEEEMEGVDQLSSDEEEKEENVKTPAGSFTVTSTRKLRRKKKHVDDEGRVLHICQMTSKQRRRLERENKRKKVGSNFYEVTNVKNKNRDKAVPLAMNVRRKKPKKIIRK</sequence>
<feature type="compositionally biased region" description="Basic and acidic residues" evidence="8">
    <location>
        <begin position="25"/>
        <end position="37"/>
    </location>
</feature>
<keyword evidence="4 7" id="KW-0539">Nucleus</keyword>
<protein>
    <recommendedName>
        <fullName evidence="7">Nucleolar GTP-binding protein 2</fullName>
    </recommendedName>
</protein>
<organism evidence="10 11">
    <name type="scientific">Penaeus vannamei</name>
    <name type="common">Whiteleg shrimp</name>
    <name type="synonym">Litopenaeus vannamei</name>
    <dbReference type="NCBI Taxonomy" id="6689"/>
    <lineage>
        <taxon>Eukaryota</taxon>
        <taxon>Metazoa</taxon>
        <taxon>Ecdysozoa</taxon>
        <taxon>Arthropoda</taxon>
        <taxon>Crustacea</taxon>
        <taxon>Multicrustacea</taxon>
        <taxon>Malacostraca</taxon>
        <taxon>Eumalacostraca</taxon>
        <taxon>Eucarida</taxon>
        <taxon>Decapoda</taxon>
        <taxon>Dendrobranchiata</taxon>
        <taxon>Penaeoidea</taxon>
        <taxon>Penaeidae</taxon>
        <taxon>Penaeus</taxon>
    </lineage>
</organism>
<dbReference type="AlphaFoldDB" id="A0A423UA76"/>
<dbReference type="PANTHER" id="PTHR11089:SF9">
    <property type="entry name" value="NUCLEOLAR GTP-BINDING PROTEIN 2"/>
    <property type="match status" value="1"/>
</dbReference>
<comment type="subcellular location">
    <subcellularLocation>
        <location evidence="1 7">Nucleus</location>
        <location evidence="1 7">Nucleolus</location>
    </subcellularLocation>
</comment>
<evidence type="ECO:0000256" key="5">
    <source>
        <dbReference type="ARBA" id="ARBA00054763"/>
    </source>
</evidence>
<dbReference type="PANTHER" id="PTHR11089">
    <property type="entry name" value="GTP-BINDING PROTEIN-RELATED"/>
    <property type="match status" value="1"/>
</dbReference>
<dbReference type="PROSITE" id="PS51721">
    <property type="entry name" value="G_CP"/>
    <property type="match status" value="1"/>
</dbReference>
<dbReference type="InterPro" id="IPR023179">
    <property type="entry name" value="GTP-bd_ortho_bundle_sf"/>
</dbReference>
<dbReference type="OrthoDB" id="444945at2759"/>
<accession>A0A423UA76</accession>
<comment type="caution">
    <text evidence="10">The sequence shown here is derived from an EMBL/GenBank/DDBJ whole genome shotgun (WGS) entry which is preliminary data.</text>
</comment>
<proteinExistence type="inferred from homology"/>
<dbReference type="FunFam" id="1.10.1580.10:FF:000001">
    <property type="entry name" value="Nucleolar GTP-binding protein 2"/>
    <property type="match status" value="1"/>
</dbReference>
<dbReference type="GO" id="GO:0005730">
    <property type="term" value="C:nucleolus"/>
    <property type="evidence" value="ECO:0007669"/>
    <property type="project" value="UniProtKB-SubCell"/>
</dbReference>
<dbReference type="Pfam" id="PF01926">
    <property type="entry name" value="MMR_HSR1"/>
    <property type="match status" value="1"/>
</dbReference>
<evidence type="ECO:0000313" key="11">
    <source>
        <dbReference type="Proteomes" id="UP000283509"/>
    </source>
</evidence>